<gene>
    <name evidence="2" type="ORF">OJ1190_B07.16</name>
    <name evidence="3" type="ORF">OSJNBa0009H03.33</name>
</gene>
<dbReference type="EMBL" id="AP005562">
    <property type="protein sequence ID" value="BAD28720.1"/>
    <property type="molecule type" value="Genomic_DNA"/>
</dbReference>
<dbReference type="AlphaFoldDB" id="Q6EPR0"/>
<name>Q6EPR0_ORYSJ</name>
<evidence type="ECO:0000256" key="1">
    <source>
        <dbReference type="SAM" id="MobiDB-lite"/>
    </source>
</evidence>
<reference evidence="3" key="2">
    <citation type="submission" date="2002-10" db="EMBL/GenBank/DDBJ databases">
        <title>Oryza sativa nipponbare(GA3) genomic DNA, chromosome 9, BAC clone:OSJNBa0009H03.</title>
        <authorList>
            <person name="Sasaki T."/>
            <person name="Matsumoto T."/>
            <person name="Katayose Y."/>
        </authorList>
    </citation>
    <scope>NUCLEOTIDE SEQUENCE</scope>
</reference>
<sequence length="224" mass="24392">MRSPPPTRVARRGGVPRGSSDAGEKWKALVREGSEAAALEMCRRRHRGERRRSCDRRRHLCRRPQRPPPAHATVSDGVGGGEATDTTPTRSGSKDEEDENTTHARRNTKRERNSTNSCKGEARSPLLGVATAAAAAASLARRSGSAETPRSKPRRASTYTAAADWDEPASPDDDAKFDATMAAPLRTRPRRRQQPPEDDRHWNASGRGAGDGARRSYPIPSPAT</sequence>
<dbReference type="EMBL" id="AP005818">
    <property type="protein sequence ID" value="BAD29360.1"/>
    <property type="molecule type" value="Genomic_DNA"/>
</dbReference>
<evidence type="ECO:0000313" key="2">
    <source>
        <dbReference type="EMBL" id="BAD28720.1"/>
    </source>
</evidence>
<proteinExistence type="predicted"/>
<reference evidence="4" key="3">
    <citation type="journal article" date="2005" name="Nature">
        <title>The map-based sequence of the rice genome.</title>
        <authorList>
            <consortium name="International rice genome sequencing project (IRGSP)"/>
            <person name="Matsumoto T."/>
            <person name="Wu J."/>
            <person name="Kanamori H."/>
            <person name="Katayose Y."/>
            <person name="Fujisawa M."/>
            <person name="Namiki N."/>
            <person name="Mizuno H."/>
            <person name="Yamamoto K."/>
            <person name="Antonio B.A."/>
            <person name="Baba T."/>
            <person name="Sakata K."/>
            <person name="Nagamura Y."/>
            <person name="Aoki H."/>
            <person name="Arikawa K."/>
            <person name="Arita K."/>
            <person name="Bito T."/>
            <person name="Chiden Y."/>
            <person name="Fujitsuka N."/>
            <person name="Fukunaka R."/>
            <person name="Hamada M."/>
            <person name="Harada C."/>
            <person name="Hayashi A."/>
            <person name="Hijishita S."/>
            <person name="Honda M."/>
            <person name="Hosokawa S."/>
            <person name="Ichikawa Y."/>
            <person name="Idonuma A."/>
            <person name="Iijima M."/>
            <person name="Ikeda M."/>
            <person name="Ikeno M."/>
            <person name="Ito K."/>
            <person name="Ito S."/>
            <person name="Ito T."/>
            <person name="Ito Y."/>
            <person name="Ito Y."/>
            <person name="Iwabuchi A."/>
            <person name="Kamiya K."/>
            <person name="Karasawa W."/>
            <person name="Kurita K."/>
            <person name="Katagiri S."/>
            <person name="Kikuta A."/>
            <person name="Kobayashi H."/>
            <person name="Kobayashi N."/>
            <person name="Machita K."/>
            <person name="Maehara T."/>
            <person name="Masukawa M."/>
            <person name="Mizubayashi T."/>
            <person name="Mukai Y."/>
            <person name="Nagasaki H."/>
            <person name="Nagata Y."/>
            <person name="Naito S."/>
            <person name="Nakashima M."/>
            <person name="Nakama Y."/>
            <person name="Nakamichi Y."/>
            <person name="Nakamura M."/>
            <person name="Meguro A."/>
            <person name="Negishi M."/>
            <person name="Ohta I."/>
            <person name="Ohta T."/>
            <person name="Okamoto M."/>
            <person name="Ono N."/>
            <person name="Saji S."/>
            <person name="Sakaguchi M."/>
            <person name="Sakai K."/>
            <person name="Shibata M."/>
            <person name="Shimokawa T."/>
            <person name="Song J."/>
            <person name="Takazaki Y."/>
            <person name="Terasawa K."/>
            <person name="Tsugane M."/>
            <person name="Tsuji K."/>
            <person name="Ueda S."/>
            <person name="Waki K."/>
            <person name="Yamagata H."/>
            <person name="Yamamoto M."/>
            <person name="Yamamoto S."/>
            <person name="Yamane H."/>
            <person name="Yoshiki S."/>
            <person name="Yoshihara R."/>
            <person name="Yukawa K."/>
            <person name="Zhong H."/>
            <person name="Yano M."/>
            <person name="Yuan Q."/>
            <person name="Ouyang S."/>
            <person name="Liu J."/>
            <person name="Jones K.M."/>
            <person name="Gansberger K."/>
            <person name="Moffat K."/>
            <person name="Hill J."/>
            <person name="Bera J."/>
            <person name="Fadrosh D."/>
            <person name="Jin S."/>
            <person name="Johri S."/>
            <person name="Kim M."/>
            <person name="Overton L."/>
            <person name="Reardon M."/>
            <person name="Tsitrin T."/>
            <person name="Vuong H."/>
            <person name="Weaver B."/>
            <person name="Ciecko A."/>
            <person name="Tallon L."/>
            <person name="Jackson J."/>
            <person name="Pai G."/>
            <person name="Aken S.V."/>
            <person name="Utterback T."/>
            <person name="Reidmuller S."/>
            <person name="Feldblyum T."/>
            <person name="Hsiao J."/>
            <person name="Zismann V."/>
            <person name="Iobst S."/>
            <person name="de Vazeille A.R."/>
            <person name="Buell C.R."/>
            <person name="Ying K."/>
            <person name="Li Y."/>
            <person name="Lu T."/>
            <person name="Huang Y."/>
            <person name="Zhao Q."/>
            <person name="Feng Q."/>
            <person name="Zhang L."/>
            <person name="Zhu J."/>
            <person name="Weng Q."/>
            <person name="Mu J."/>
            <person name="Lu Y."/>
            <person name="Fan D."/>
            <person name="Liu Y."/>
            <person name="Guan J."/>
            <person name="Zhang Y."/>
            <person name="Yu S."/>
            <person name="Liu X."/>
            <person name="Zhang Y."/>
            <person name="Hong G."/>
            <person name="Han B."/>
            <person name="Choisne N."/>
            <person name="Demange N."/>
            <person name="Orjeda G."/>
            <person name="Samain S."/>
            <person name="Cattolico L."/>
            <person name="Pelletier E."/>
            <person name="Couloux A."/>
            <person name="Segurens B."/>
            <person name="Wincker P."/>
            <person name="D'Hont A."/>
            <person name="Scarpelli C."/>
            <person name="Weissenbach J."/>
            <person name="Salanoubat M."/>
            <person name="Quetier F."/>
            <person name="Yu Y."/>
            <person name="Kim H.R."/>
            <person name="Rambo T."/>
            <person name="Currie J."/>
            <person name="Collura K."/>
            <person name="Luo M."/>
            <person name="Yang T."/>
            <person name="Ammiraju J.S.S."/>
            <person name="Engler F."/>
            <person name="Soderlund C."/>
            <person name="Wing R.A."/>
            <person name="Palmer L.E."/>
            <person name="de la Bastide M."/>
            <person name="Spiegel L."/>
            <person name="Nascimento L."/>
            <person name="Zutavern T."/>
            <person name="O'Shaughnessy A."/>
            <person name="Dike S."/>
            <person name="Dedhia N."/>
            <person name="Preston R."/>
            <person name="Balija V."/>
            <person name="McCombie W.R."/>
            <person name="Chow T."/>
            <person name="Chen H."/>
            <person name="Chung M."/>
            <person name="Chen C."/>
            <person name="Shaw J."/>
            <person name="Wu H."/>
            <person name="Hsiao K."/>
            <person name="Chao Y."/>
            <person name="Chu M."/>
            <person name="Cheng C."/>
            <person name="Hour A."/>
            <person name="Lee P."/>
            <person name="Lin S."/>
            <person name="Lin Y."/>
            <person name="Liou J."/>
            <person name="Liu S."/>
            <person name="Hsing Y."/>
            <person name="Raghuvanshi S."/>
            <person name="Mohanty A."/>
            <person name="Bharti A.K."/>
            <person name="Gaur A."/>
            <person name="Gupta V."/>
            <person name="Kumar D."/>
            <person name="Ravi V."/>
            <person name="Vij S."/>
            <person name="Kapur A."/>
            <person name="Khurana P."/>
            <person name="Khurana P."/>
            <person name="Khurana J.P."/>
            <person name="Tyagi A.K."/>
            <person name="Gaikwad K."/>
            <person name="Singh A."/>
            <person name="Dalal V."/>
            <person name="Srivastava S."/>
            <person name="Dixit A."/>
            <person name="Pal A.K."/>
            <person name="Ghazi I.A."/>
            <person name="Yadav M."/>
            <person name="Pandit A."/>
            <person name="Bhargava A."/>
            <person name="Sureshbabu K."/>
            <person name="Batra K."/>
            <person name="Sharma T.R."/>
            <person name="Mohapatra T."/>
            <person name="Singh N.K."/>
            <person name="Messing J."/>
            <person name="Nelson A.B."/>
            <person name="Fuks G."/>
            <person name="Kavchok S."/>
            <person name="Keizer G."/>
            <person name="Linton E."/>
            <person name="Llaca V."/>
            <person name="Song R."/>
            <person name="Tanyolac B."/>
            <person name="Young S."/>
            <person name="Ho-Il K."/>
            <person name="Hahn J.H."/>
            <person name="Sangsakoo G."/>
            <person name="Vanavichit A."/>
            <person name="de Mattos Luiz.A.T."/>
            <person name="Zimmer P.D."/>
            <person name="Malone G."/>
            <person name="Dellagostin O."/>
            <person name="de Oliveira A.C."/>
            <person name="Bevan M."/>
            <person name="Bancroft I."/>
            <person name="Minx P."/>
            <person name="Cordum H."/>
            <person name="Wilson R."/>
            <person name="Cheng Z."/>
            <person name="Jin W."/>
            <person name="Jiang J."/>
            <person name="Leong S.A."/>
            <person name="Iwama H."/>
            <person name="Gojobori T."/>
            <person name="Itoh T."/>
            <person name="Niimura Y."/>
            <person name="Fujii Y."/>
            <person name="Habara T."/>
            <person name="Sakai H."/>
            <person name="Sato Y."/>
            <person name="Wilson G."/>
            <person name="Kumar K."/>
            <person name="McCouch S."/>
            <person name="Juretic N."/>
            <person name="Hoen D."/>
            <person name="Wright S."/>
            <person name="Bruskiewich R."/>
            <person name="Bureau T."/>
            <person name="Miyao A."/>
            <person name="Hirochika H."/>
            <person name="Nishikawa T."/>
            <person name="Kadowaki K."/>
            <person name="Sugiura M."/>
            <person name="Burr B."/>
            <person name="Sasaki T."/>
        </authorList>
    </citation>
    <scope>NUCLEOTIDE SEQUENCE [LARGE SCALE GENOMIC DNA]</scope>
    <source>
        <strain evidence="4">cv. Nipponbare</strain>
    </source>
</reference>
<organism evidence="3 4">
    <name type="scientific">Oryza sativa subsp. japonica</name>
    <name type="common">Rice</name>
    <dbReference type="NCBI Taxonomy" id="39947"/>
    <lineage>
        <taxon>Eukaryota</taxon>
        <taxon>Viridiplantae</taxon>
        <taxon>Streptophyta</taxon>
        <taxon>Embryophyta</taxon>
        <taxon>Tracheophyta</taxon>
        <taxon>Spermatophyta</taxon>
        <taxon>Magnoliopsida</taxon>
        <taxon>Liliopsida</taxon>
        <taxon>Poales</taxon>
        <taxon>Poaceae</taxon>
        <taxon>BOP clade</taxon>
        <taxon>Oryzoideae</taxon>
        <taxon>Oryzeae</taxon>
        <taxon>Oryzinae</taxon>
        <taxon>Oryza</taxon>
        <taxon>Oryza sativa</taxon>
    </lineage>
</organism>
<evidence type="ECO:0000313" key="3">
    <source>
        <dbReference type="EMBL" id="BAD29360.1"/>
    </source>
</evidence>
<protein>
    <submittedName>
        <fullName evidence="3">Uncharacterized protein</fullName>
    </submittedName>
</protein>
<accession>Q6EPR0</accession>
<dbReference type="Proteomes" id="UP000000763">
    <property type="component" value="Chromosome 9"/>
</dbReference>
<reference evidence="4" key="4">
    <citation type="journal article" date="2008" name="Nucleic Acids Res.">
        <title>The rice annotation project database (RAP-DB): 2008 update.</title>
        <authorList>
            <consortium name="The rice annotation project (RAP)"/>
        </authorList>
    </citation>
    <scope>GENOME REANNOTATION</scope>
    <source>
        <strain evidence="4">cv. Nipponbare</strain>
    </source>
</reference>
<feature type="compositionally biased region" description="Low complexity" evidence="1">
    <location>
        <begin position="126"/>
        <end position="146"/>
    </location>
</feature>
<evidence type="ECO:0000313" key="4">
    <source>
        <dbReference type="Proteomes" id="UP000000763"/>
    </source>
</evidence>
<reference evidence="2" key="1">
    <citation type="submission" date="2002-07" db="EMBL/GenBank/DDBJ databases">
        <title>Oryza sativa nipponbare(GA3) genomic DNA, chromosome 9, BAC clone:OJ1190_B07.</title>
        <authorList>
            <person name="Sasaki T."/>
            <person name="Matsumoto T."/>
            <person name="Hattori M."/>
            <person name="Sakaki Y."/>
            <person name="Katayose Y."/>
        </authorList>
    </citation>
    <scope>NUCLEOTIDE SEQUENCE</scope>
</reference>
<feature type="region of interest" description="Disordered" evidence="1">
    <location>
        <begin position="44"/>
        <end position="224"/>
    </location>
</feature>
<feature type="compositionally biased region" description="Basic residues" evidence="1">
    <location>
        <begin position="44"/>
        <end position="65"/>
    </location>
</feature>
<feature type="region of interest" description="Disordered" evidence="1">
    <location>
        <begin position="1"/>
        <end position="25"/>
    </location>
</feature>